<dbReference type="InterPro" id="IPR040976">
    <property type="entry name" value="Pkinase_fungal"/>
</dbReference>
<dbReference type="Pfam" id="PF17667">
    <property type="entry name" value="Pkinase_fungal"/>
    <property type="match status" value="1"/>
</dbReference>
<evidence type="ECO:0000313" key="3">
    <source>
        <dbReference type="Proteomes" id="UP000198372"/>
    </source>
</evidence>
<dbReference type="OrthoDB" id="2994997at2759"/>
<name>A0A238F9Y0_9BASI</name>
<evidence type="ECO:0000313" key="2">
    <source>
        <dbReference type="EMBL" id="SCV68941.1"/>
    </source>
</evidence>
<accession>A0A238F9Y0</accession>
<dbReference type="InterPro" id="IPR011009">
    <property type="entry name" value="Kinase-like_dom_sf"/>
</dbReference>
<dbReference type="Proteomes" id="UP000198372">
    <property type="component" value="Unassembled WGS sequence"/>
</dbReference>
<organism evidence="2 3">
    <name type="scientific">Microbotryum intermedium</name>
    <dbReference type="NCBI Taxonomy" id="269621"/>
    <lineage>
        <taxon>Eukaryota</taxon>
        <taxon>Fungi</taxon>
        <taxon>Dikarya</taxon>
        <taxon>Basidiomycota</taxon>
        <taxon>Pucciniomycotina</taxon>
        <taxon>Microbotryomycetes</taxon>
        <taxon>Microbotryales</taxon>
        <taxon>Microbotryaceae</taxon>
        <taxon>Microbotryum</taxon>
    </lineage>
</organism>
<protein>
    <submittedName>
        <fullName evidence="2">BQ2448_1961 protein</fullName>
    </submittedName>
</protein>
<proteinExistence type="predicted"/>
<feature type="domain" description="Fungal-type protein kinase" evidence="1">
    <location>
        <begin position="352"/>
        <end position="460"/>
    </location>
</feature>
<keyword evidence="3" id="KW-1185">Reference proteome</keyword>
<evidence type="ECO:0000259" key="1">
    <source>
        <dbReference type="Pfam" id="PF17667"/>
    </source>
</evidence>
<gene>
    <name evidence="2" type="ORF">BQ2448_1961</name>
</gene>
<dbReference type="AlphaFoldDB" id="A0A238F9Y0"/>
<reference evidence="3" key="1">
    <citation type="submission" date="2016-09" db="EMBL/GenBank/DDBJ databases">
        <authorList>
            <person name="Jeantristanb JTB J.-T."/>
            <person name="Ricardo R."/>
        </authorList>
    </citation>
    <scope>NUCLEOTIDE SEQUENCE [LARGE SCALE GENOMIC DNA]</scope>
</reference>
<dbReference type="SUPFAM" id="SSF56112">
    <property type="entry name" value="Protein kinase-like (PK-like)"/>
    <property type="match status" value="1"/>
</dbReference>
<dbReference type="EMBL" id="FMSP01000004">
    <property type="protein sequence ID" value="SCV68941.1"/>
    <property type="molecule type" value="Genomic_DNA"/>
</dbReference>
<sequence>MKEELFCLQDYSPALHEWVMAPHSGLDELVEGLDFRGTLGKEEPMKDLSAQINALMVHQGPAVRRIVSSGFLSAIVPSSEGQVANDAQDTVALFCFASTDEIERVWGMSDEEWKREAERLGHPPEDNRRTDQVLAAGELKGGNQGGSAGWQTIQRFYRVKSSIAIREYTYGFTLAESRFKVLVHMPGGIIKTNDIDCSKPEGFRALARFLVRLVVCPEQDLGSIASGGAFPLTINSLPAIIYQRPNTPSFTTRHGARVWEPLYRDDAMTGATHNILPRGVRQRRDPQLPFIHGCSKADSWFLVGLAMVDVICRDDARLLTAPPDVRGGVAACPKGWIIARAAQFTGYGGFHKSILEVQSTLQMTQVILDAVKGVRSLHRLQLLHRDLSYGKVRIKADDTGCLMISDWIGFLNDPLTGHELLEAVGTLTTMARAMLPTRKSRTSHQLWHEVEQFVYVIQYVVSNLPSGPHRPARMSKDDQEMWTKWDLGDPRLHGLKSTTDIDRLFALMFKYCGLGLVREDMTISEEETVLAAKWGSRDGAALLLDRLIDDMEKLLNMLALQRTEQE</sequence>